<dbReference type="GO" id="GO:0008017">
    <property type="term" value="F:microtubule binding"/>
    <property type="evidence" value="ECO:0007669"/>
    <property type="project" value="InterPro"/>
</dbReference>
<dbReference type="Proteomes" id="UP001152803">
    <property type="component" value="Unassembled WGS sequence"/>
</dbReference>
<dbReference type="InterPro" id="IPR033336">
    <property type="entry name" value="SAXO1/2"/>
</dbReference>
<evidence type="ECO:0000256" key="1">
    <source>
        <dbReference type="ARBA" id="ARBA00008738"/>
    </source>
</evidence>
<organism evidence="3 4">
    <name type="scientific">Conger conger</name>
    <name type="common">Conger eel</name>
    <name type="synonym">Muraena conger</name>
    <dbReference type="NCBI Taxonomy" id="82655"/>
    <lineage>
        <taxon>Eukaryota</taxon>
        <taxon>Metazoa</taxon>
        <taxon>Chordata</taxon>
        <taxon>Craniata</taxon>
        <taxon>Vertebrata</taxon>
        <taxon>Euteleostomi</taxon>
        <taxon>Actinopterygii</taxon>
        <taxon>Neopterygii</taxon>
        <taxon>Teleostei</taxon>
        <taxon>Anguilliformes</taxon>
        <taxon>Congridae</taxon>
        <taxon>Conger</taxon>
    </lineage>
</organism>
<keyword evidence="4" id="KW-1185">Reference proteome</keyword>
<dbReference type="AlphaFoldDB" id="A0A9Q1DGI3"/>
<feature type="compositionally biased region" description="Basic and acidic residues" evidence="2">
    <location>
        <begin position="403"/>
        <end position="428"/>
    </location>
</feature>
<accession>A0A9Q1DGI3</accession>
<comment type="caution">
    <text evidence="3">The sequence shown here is derived from an EMBL/GenBank/DDBJ whole genome shotgun (WGS) entry which is preliminary data.</text>
</comment>
<name>A0A9Q1DGI3_CONCO</name>
<comment type="similarity">
    <text evidence="1">Belongs to the FAM154 family.</text>
</comment>
<feature type="region of interest" description="Disordered" evidence="2">
    <location>
        <begin position="400"/>
        <end position="442"/>
    </location>
</feature>
<reference evidence="3" key="1">
    <citation type="journal article" date="2023" name="Science">
        <title>Genome structures resolve the early diversification of teleost fishes.</title>
        <authorList>
            <person name="Parey E."/>
            <person name="Louis A."/>
            <person name="Montfort J."/>
            <person name="Bouchez O."/>
            <person name="Roques C."/>
            <person name="Iampietro C."/>
            <person name="Lluch J."/>
            <person name="Castinel A."/>
            <person name="Donnadieu C."/>
            <person name="Desvignes T."/>
            <person name="Floi Bucao C."/>
            <person name="Jouanno E."/>
            <person name="Wen M."/>
            <person name="Mejri S."/>
            <person name="Dirks R."/>
            <person name="Jansen H."/>
            <person name="Henkel C."/>
            <person name="Chen W.J."/>
            <person name="Zahm M."/>
            <person name="Cabau C."/>
            <person name="Klopp C."/>
            <person name="Thompson A.W."/>
            <person name="Robinson-Rechavi M."/>
            <person name="Braasch I."/>
            <person name="Lecointre G."/>
            <person name="Bobe J."/>
            <person name="Postlethwait J.H."/>
            <person name="Berthelot C."/>
            <person name="Roest Crollius H."/>
            <person name="Guiguen Y."/>
        </authorList>
    </citation>
    <scope>NUCLEOTIDE SEQUENCE</scope>
    <source>
        <strain evidence="3">Concon-B</strain>
    </source>
</reference>
<dbReference type="EMBL" id="JAFJMO010000008">
    <property type="protein sequence ID" value="KAJ8268920.1"/>
    <property type="molecule type" value="Genomic_DNA"/>
</dbReference>
<gene>
    <name evidence="3" type="ORF">COCON_G00115270</name>
</gene>
<evidence type="ECO:0000313" key="3">
    <source>
        <dbReference type="EMBL" id="KAJ8268920.1"/>
    </source>
</evidence>
<sequence>MRDQHCTHTPLPVDSSLDSGRMVTEYQARFFVHSSPAVKKLRKPPEIWKEGRVTNMPAFRSDVKRRVPKVTTAHQVPPEGSMKHTSTYVHDYKAYSIQRNTVTKTAEYNPPSAKMDVRSSYKEEFRSWDAPLQRSVRTNCNLKLSHKFDKTIPFQEHSRPKATNTAGKSWKVTPAGEKALPFESATSYKLHYICHPPQPKWPTQQLVYKPSVSPLSCVTTYRHDYRCLQVDVAKPIRSTWEGIPTTNQGCAKFWDKCKTWPLRLTCGRREVVDSSPKDGVESIPTTHTDFVVQQCQAMPGTNTPKQDGTMEKVSLEAISTTGEKHRYWEAKKVLPITQVKEPNKLEGLSKNTTACPCWNMPKTSALPHSFQPNHRSVPGDAASTARDVIKEIQPCSENGCRAARADGNRPQRTTSARERGTAHADKTHSNKPKCSHSPKKTLTVQSAVLTRVKKSI</sequence>
<proteinExistence type="inferred from homology"/>
<evidence type="ECO:0000256" key="2">
    <source>
        <dbReference type="SAM" id="MobiDB-lite"/>
    </source>
</evidence>
<feature type="compositionally biased region" description="Basic residues" evidence="2">
    <location>
        <begin position="429"/>
        <end position="439"/>
    </location>
</feature>
<evidence type="ECO:0000313" key="4">
    <source>
        <dbReference type="Proteomes" id="UP001152803"/>
    </source>
</evidence>
<dbReference type="Pfam" id="PF05217">
    <property type="entry name" value="SAXO1-2"/>
    <property type="match status" value="1"/>
</dbReference>
<protein>
    <submittedName>
        <fullName evidence="3">Uncharacterized protein</fullName>
    </submittedName>
</protein>
<dbReference type="OrthoDB" id="365640at2759"/>